<organism evidence="2 3">
    <name type="scientific">Desulfofundulus salinus</name>
    <dbReference type="NCBI Taxonomy" id="2419843"/>
    <lineage>
        <taxon>Bacteria</taxon>
        <taxon>Bacillati</taxon>
        <taxon>Bacillota</taxon>
        <taxon>Clostridia</taxon>
        <taxon>Eubacteriales</taxon>
        <taxon>Peptococcaceae</taxon>
        <taxon>Desulfofundulus</taxon>
    </lineage>
</organism>
<dbReference type="RefSeq" id="WP_121451079.1">
    <property type="nucleotide sequence ID" value="NZ_RBWE01000001.1"/>
</dbReference>
<dbReference type="EMBL" id="RBWE01000001">
    <property type="protein sequence ID" value="RKO66651.1"/>
    <property type="molecule type" value="Genomic_DNA"/>
</dbReference>
<name>A0A494WUI9_9FIRM</name>
<accession>A0A494WUI9</accession>
<reference evidence="2 3" key="1">
    <citation type="submission" date="2018-10" db="EMBL/GenBank/DDBJ databases">
        <authorList>
            <person name="Grouzdev D.S."/>
            <person name="Krutkina M.S."/>
            <person name="Tourova T.P."/>
            <person name="Nazina T.N."/>
        </authorList>
    </citation>
    <scope>NUCLEOTIDE SEQUENCE [LARGE SCALE GENOMIC DNA]</scope>
    <source>
        <strain evidence="2 3">435</strain>
    </source>
</reference>
<keyword evidence="3" id="KW-1185">Reference proteome</keyword>
<sequence length="457" mass="52638">MSVGREFLENFKRVIINVLKPPERFPEPQKVRAAAAKIAEKFEGEPKSPEDFDLQRLASMVWGLWLREHRTGLEKIDYPRLRKIPWILYGGPRPVAADPDLTAALLDLLARKSRVAFSRLPYVYLLGYAPDLPGTEMIRRAVHDFLIGYVGKRHQFLLWKEALIFLFVPQGPRNTAHWLMEQSGEPTAVLGSLGIRGQLLAGRFVRQVAAQVLGAVSKRFPAHLELLLKLLVDDGGRVRFPDVLCEAASLLIPEADNLDSEDVRKQLKQFFLKHLGDPRWPEGRVKWSRVSEKARRIMTKWLAEEDILFFFDMLSRVVDQTTWEYRRAFWSFYLPYIDATWVVLSADVRAQIGEPAEQRIRSGACGEFSGSNQGRSMLAIEMGGWVFLEWTHSGSCRGWRKQDFPLTLGKQRYRISEVNSIWRSCSHSHEVRHYGSENYRWQNEFAAWLSSELGLPD</sequence>
<dbReference type="AlphaFoldDB" id="A0A494WUI9"/>
<dbReference type="Pfam" id="PF15611">
    <property type="entry name" value="EH_Signature"/>
    <property type="match status" value="1"/>
</dbReference>
<proteinExistence type="predicted"/>
<dbReference type="OrthoDB" id="3035290at2"/>
<evidence type="ECO:0000259" key="1">
    <source>
        <dbReference type="Pfam" id="PF15611"/>
    </source>
</evidence>
<dbReference type="Proteomes" id="UP000271256">
    <property type="component" value="Unassembled WGS sequence"/>
</dbReference>
<evidence type="ECO:0000313" key="2">
    <source>
        <dbReference type="EMBL" id="RKO66651.1"/>
    </source>
</evidence>
<feature type="domain" description="Zorya protein ZorC EH" evidence="1">
    <location>
        <begin position="29"/>
        <end position="448"/>
    </location>
</feature>
<protein>
    <recommendedName>
        <fullName evidence="1">Zorya protein ZorC EH domain-containing protein</fullName>
    </recommendedName>
</protein>
<comment type="caution">
    <text evidence="2">The sequence shown here is derived from an EMBL/GenBank/DDBJ whole genome shotgun (WGS) entry which is preliminary data.</text>
</comment>
<dbReference type="InterPro" id="IPR028943">
    <property type="entry name" value="ZorC_EH_Signature_dom"/>
</dbReference>
<gene>
    <name evidence="2" type="ORF">D7024_06630</name>
</gene>
<evidence type="ECO:0000313" key="3">
    <source>
        <dbReference type="Proteomes" id="UP000271256"/>
    </source>
</evidence>